<keyword evidence="2" id="KW-1185">Reference proteome</keyword>
<evidence type="ECO:0000313" key="1">
    <source>
        <dbReference type="EMBL" id="KAH7296654.1"/>
    </source>
</evidence>
<proteinExistence type="predicted"/>
<dbReference type="OrthoDB" id="509052at2759"/>
<sequence>MERGAETSGCFNGSADAASSSFIMKVQHLIERCLTFYLDREECAQALFTHAAIDPIITRTVWKELEKTNTEFFRQYNRERVTRKSSLVTMDSNADIENNSSLSSLTQESLEDISSEIKTRISTRRS</sequence>
<dbReference type="Proteomes" id="UP000825935">
    <property type="component" value="Chromosome 26"/>
</dbReference>
<reference evidence="1" key="1">
    <citation type="submission" date="2021-08" db="EMBL/GenBank/DDBJ databases">
        <title>WGS assembly of Ceratopteris richardii.</title>
        <authorList>
            <person name="Marchant D.B."/>
            <person name="Chen G."/>
            <person name="Jenkins J."/>
            <person name="Shu S."/>
            <person name="Leebens-Mack J."/>
            <person name="Grimwood J."/>
            <person name="Schmutz J."/>
            <person name="Soltis P."/>
            <person name="Soltis D."/>
            <person name="Chen Z.-H."/>
        </authorList>
    </citation>
    <scope>NUCLEOTIDE SEQUENCE</scope>
    <source>
        <strain evidence="1">Whitten #5841</strain>
        <tissue evidence="1">Leaf</tissue>
    </source>
</reference>
<protein>
    <submittedName>
        <fullName evidence="1">Uncharacterized protein</fullName>
    </submittedName>
</protein>
<gene>
    <name evidence="1" type="ORF">KP509_26G032800</name>
</gene>
<name>A0A8T2RLF5_CERRI</name>
<dbReference type="OMA" id="CFNGSAD"/>
<dbReference type="PANTHER" id="PTHR31871">
    <property type="entry name" value="OS02G0137100 PROTEIN"/>
    <property type="match status" value="1"/>
</dbReference>
<organism evidence="1 2">
    <name type="scientific">Ceratopteris richardii</name>
    <name type="common">Triangle waterfern</name>
    <dbReference type="NCBI Taxonomy" id="49495"/>
    <lineage>
        <taxon>Eukaryota</taxon>
        <taxon>Viridiplantae</taxon>
        <taxon>Streptophyta</taxon>
        <taxon>Embryophyta</taxon>
        <taxon>Tracheophyta</taxon>
        <taxon>Polypodiopsida</taxon>
        <taxon>Polypodiidae</taxon>
        <taxon>Polypodiales</taxon>
        <taxon>Pteridineae</taxon>
        <taxon>Pteridaceae</taxon>
        <taxon>Parkerioideae</taxon>
        <taxon>Ceratopteris</taxon>
    </lineage>
</organism>
<dbReference type="NCBIfam" id="TIGR01589">
    <property type="entry name" value="A_thal_3526"/>
    <property type="match status" value="1"/>
</dbReference>
<evidence type="ECO:0000313" key="2">
    <source>
        <dbReference type="Proteomes" id="UP000825935"/>
    </source>
</evidence>
<dbReference type="AlphaFoldDB" id="A0A8T2RLF5"/>
<dbReference type="InterPro" id="IPR006476">
    <property type="entry name" value="CHP01589_pln"/>
</dbReference>
<comment type="caution">
    <text evidence="1">The sequence shown here is derived from an EMBL/GenBank/DDBJ whole genome shotgun (WGS) entry which is preliminary data.</text>
</comment>
<dbReference type="PANTHER" id="PTHR31871:SF61">
    <property type="entry name" value="OS06G0705300 PROTEIN"/>
    <property type="match status" value="1"/>
</dbReference>
<dbReference type="Pfam" id="PF09713">
    <property type="entry name" value="A_thal_3526"/>
    <property type="match status" value="1"/>
</dbReference>
<accession>A0A8T2RLF5</accession>
<dbReference type="EMBL" id="CM035431">
    <property type="protein sequence ID" value="KAH7296654.1"/>
    <property type="molecule type" value="Genomic_DNA"/>
</dbReference>